<feature type="compositionally biased region" description="Low complexity" evidence="4">
    <location>
        <begin position="1362"/>
        <end position="1380"/>
    </location>
</feature>
<feature type="compositionally biased region" description="Pro residues" evidence="4">
    <location>
        <begin position="1312"/>
        <end position="1323"/>
    </location>
</feature>
<dbReference type="InterPro" id="IPR015425">
    <property type="entry name" value="FH2_Formin"/>
</dbReference>
<dbReference type="PROSITE" id="PS51182">
    <property type="entry name" value="C2_TENSIN"/>
    <property type="match status" value="1"/>
</dbReference>
<reference evidence="7 8" key="1">
    <citation type="journal article" date="2017" name="Nature">
        <title>The Apostasia genome and the evolution of orchids.</title>
        <authorList>
            <person name="Zhang G.Q."/>
            <person name="Liu K.W."/>
            <person name="Li Z."/>
            <person name="Lohaus R."/>
            <person name="Hsiao Y.Y."/>
            <person name="Niu S.C."/>
            <person name="Wang J.Y."/>
            <person name="Lin Y.C."/>
            <person name="Xu Q."/>
            <person name="Chen L.J."/>
            <person name="Yoshida K."/>
            <person name="Fujiwara S."/>
            <person name="Wang Z.W."/>
            <person name="Zhang Y.Q."/>
            <person name="Mitsuda N."/>
            <person name="Wang M."/>
            <person name="Liu G.H."/>
            <person name="Pecoraro L."/>
            <person name="Huang H.X."/>
            <person name="Xiao X.J."/>
            <person name="Lin M."/>
            <person name="Wu X.Y."/>
            <person name="Wu W.L."/>
            <person name="Chen Y.Y."/>
            <person name="Chang S.B."/>
            <person name="Sakamoto S."/>
            <person name="Ohme-Takagi M."/>
            <person name="Yagi M."/>
            <person name="Zeng S.J."/>
            <person name="Shen C.Y."/>
            <person name="Yeh C.M."/>
            <person name="Luo Y.B."/>
            <person name="Tsai W.C."/>
            <person name="Van de Peer Y."/>
            <person name="Liu Z.J."/>
        </authorList>
    </citation>
    <scope>NUCLEOTIDE SEQUENCE [LARGE SCALE GENOMIC DNA]</scope>
    <source>
        <strain evidence="8">cv. Shenzhen</strain>
        <tissue evidence="7">Stem</tissue>
    </source>
</reference>
<dbReference type="PANTHER" id="PTHR45733">
    <property type="entry name" value="FORMIN-J"/>
    <property type="match status" value="1"/>
</dbReference>
<dbReference type="Pfam" id="PF10409">
    <property type="entry name" value="PTEN_C2"/>
    <property type="match status" value="1"/>
</dbReference>
<feature type="compositionally biased region" description="Pro residues" evidence="4">
    <location>
        <begin position="1456"/>
        <end position="1466"/>
    </location>
</feature>
<feature type="domain" description="FH2" evidence="6">
    <location>
        <begin position="1621"/>
        <end position="2019"/>
    </location>
</feature>
<dbReference type="PANTHER" id="PTHR45733:SF9">
    <property type="entry name" value="FORMIN-LIKE PROTEIN 12"/>
    <property type="match status" value="1"/>
</dbReference>
<dbReference type="InterPro" id="IPR051144">
    <property type="entry name" value="Formin_homology_domain"/>
</dbReference>
<feature type="region of interest" description="Disordered" evidence="4">
    <location>
        <begin position="1180"/>
        <end position="1215"/>
    </location>
</feature>
<evidence type="ECO:0000256" key="2">
    <source>
        <dbReference type="ARBA" id="ARBA00022912"/>
    </source>
</evidence>
<feature type="compositionally biased region" description="Pro residues" evidence="4">
    <location>
        <begin position="1499"/>
        <end position="1521"/>
    </location>
</feature>
<gene>
    <name evidence="7" type="primary">FH5</name>
    <name evidence="7" type="ORF">AXF42_Ash001493</name>
</gene>
<evidence type="ECO:0000313" key="8">
    <source>
        <dbReference type="Proteomes" id="UP000236161"/>
    </source>
</evidence>
<organism evidence="7 8">
    <name type="scientific">Apostasia shenzhenica</name>
    <dbReference type="NCBI Taxonomy" id="1088818"/>
    <lineage>
        <taxon>Eukaryota</taxon>
        <taxon>Viridiplantae</taxon>
        <taxon>Streptophyta</taxon>
        <taxon>Embryophyta</taxon>
        <taxon>Tracheophyta</taxon>
        <taxon>Spermatophyta</taxon>
        <taxon>Magnoliopsida</taxon>
        <taxon>Liliopsida</taxon>
        <taxon>Asparagales</taxon>
        <taxon>Orchidaceae</taxon>
        <taxon>Apostasioideae</taxon>
        <taxon>Apostasia</taxon>
    </lineage>
</organism>
<feature type="region of interest" description="Disordered" evidence="4">
    <location>
        <begin position="864"/>
        <end position="883"/>
    </location>
</feature>
<feature type="compositionally biased region" description="Pro residues" evidence="4">
    <location>
        <begin position="1544"/>
        <end position="1607"/>
    </location>
</feature>
<feature type="compositionally biased region" description="Pro residues" evidence="4">
    <location>
        <begin position="1528"/>
        <end position="1537"/>
    </location>
</feature>
<dbReference type="Pfam" id="PF02181">
    <property type="entry name" value="FH2"/>
    <property type="match status" value="1"/>
</dbReference>
<evidence type="ECO:0000256" key="4">
    <source>
        <dbReference type="SAM" id="MobiDB-lite"/>
    </source>
</evidence>
<feature type="region of interest" description="Disordered" evidence="4">
    <location>
        <begin position="2004"/>
        <end position="2031"/>
    </location>
</feature>
<dbReference type="EMBL" id="KZ452001">
    <property type="protein sequence ID" value="PKA52513.1"/>
    <property type="molecule type" value="Genomic_DNA"/>
</dbReference>
<feature type="compositionally biased region" description="Pro residues" evidence="4">
    <location>
        <begin position="953"/>
        <end position="962"/>
    </location>
</feature>
<evidence type="ECO:0000313" key="7">
    <source>
        <dbReference type="EMBL" id="PKA52513.1"/>
    </source>
</evidence>
<feature type="compositionally biased region" description="Pro residues" evidence="4">
    <location>
        <begin position="1065"/>
        <end position="1074"/>
    </location>
</feature>
<feature type="region of interest" description="Disordered" evidence="4">
    <location>
        <begin position="1245"/>
        <end position="1615"/>
    </location>
</feature>
<sequence length="2031" mass="220802">MALFRRLFYRKPPDRLLEISDRVYVFDCCFSTEIMEEHDYKDYIDNIVAQIQNCFPDASIMVFNFGDGGGKKALLTEILARFNVSVIEYPCWYQGCPLLPLGIVYQFLRSCDNWLTSGGQQNILLMHCERGGWPVLAFMLASLLLYRSQFSGEERTLEMMYKQAPKELLYGFTPLNPLSSHLRYLRYITGQGDKIEWPPPDTPYTLESLILRVVPDFDGEGGCRPVVRVYGRDPLSLVDSGSRVLFSTIKLKEQVRYFRQADGLPVTIDVHCGIQGDVVLECLHMDEDLKHEIMMFRVMFNTVFIKYNALLLNNEEIDILWDAEEQLSKDFKAEVLFSEFGIVSEKNSRIGAVDEDEMEAEEFFEAEEIFSNPDLHDNSRDPDIQAVHIIVDDSGPSAVVSDSKSIMSTSLEFNHHSGKSKIGSAREFPSSDDANVLSQIVSKHQIGFIHDDVKLLDSQIDTTKLDDMIAGTGAEVSRLVVENTSAASVLRQYMENAVDMSTEKRKIAEGNRETTCNTLMVDEVQGQLKLEIKNLKQYTEYDETRMQSFHDASPEFRTPKMVDVMQDFKEITSPADVTTSSMVYDMKEAECLIDANSFIAVDEGTLADQASRLDILPEYKSEDSLENEILKKAVSSEFIENESVDDKYVPEYMASKMANLREGSEYILNSDDVAKLEAHSVKLSRNISGHMTQSSETSLSPDECSLETVISSLYDCQNAQSGSAELDVLKETNHSLRDEVAATYLVQPEVLHESSEYSVDRIVSQETLPTSPKEEPEWTNEAPSDVIITVPKEEQQQILDNHVKPAEMQTSSKYTSGKDTDAFCVNTLSPTVAYDRSLHSVEVQFGDSSAKSSDVPLSEEIPAATSTCSLPSSSSPHSETPELHASCNLVKETIPSHNSSPEVVTNSSFSPHNVREESSSSHPQQFSSPYPPPQKLLAIDPVIAKLSLMAQSSPPPPSPSPPSSQTNRNVIHGSDSPCISQFPPSPPPYPPSLHSIVPAEGPPSPTPPPLSPLPSFIPLGHVSPHISLRLHSRSLSKVMPSSPPPFPPACPIKSSSFSHSKHPPSISPAPPHYPSCPSSTVLTKGATPSPPPPSTPSHRVASTIPHPPPLPPPPPHVHLRPSSKAPKNCLLPSVSSCRTPPPPPPPPTPPFRKKQSASELLAAYLPPPLPPIMVETPKGLSIKPPMLSSSPYTDREGDFELLTSHPPSSSPMQLEVSFKEPSIANPPEQSIGPIVDLPRIETFPLNSAAPLNHGPPAAFGNLHPSQPVAPSTSYLPCQENDPLSKPSVAPVSLQPPPITSRSACQNPYHGIPTPPPPPPPLPPETSSSCSFPKGFQGASPPLPPIPTFPGVPTPPPPPPPFGRVQTPPLPLSSLLGGPLSAVPPPPPPPLPTPRTYMGAPPPPPPPPPPYSLQRAPLPPPRPLLGGPRGPPPSQTTNRGATPPPPLTMLSVSGDPKGPPPPPPPPSGLKGGPICTPPPTLLPCGHGSPPPFLGESRGAPQPPPPPPPFPKRSSGAPPPPPILRGSRGAPPPPPPPFPGGSRGVPPAPPFPGGVGAPPPPPPPGGRSGGGPPPPPPPKRGAPAPPSLPRAPGAPPPPPGSGLKGPPPLNSGGRGHELARLGGLASAIKKSSLKPLHWVKVTRAMHGSLWAELQKHADAHSTSEFDVSELERLFSAVVKKPDSSKSEGRGKSASKSDKIHLIDLRRANNTEIMLTKIKMPLPDMMSAALALDDSLLDGDQVENLIKFCPTKEEMELLKNYTGDRENLGKCEQFFLELMKVPRVEAKLRVFCFKIQFNTQTADIRKSLYTVDSACEEIRNSNKLKEIMKKILYLGNTLNQGTARGAAVGFRLDSLLKLTDTRATNNKMTLMHYLCKVLASRSPHLLDFHEDFISLEAASKIQLKALAEEQQAVVKGLEKVEMELVASERDGPVSEIFCKTLKDFTAVAGAEVRSLTALYTAVGKNADGLALYFGEDPARCPFEQVITTLLNFVRMFRRAHEENCKQAELDKKKAQKESETDKSKDAISLKNDDR</sequence>
<protein>
    <recommendedName>
        <fullName evidence="3">Formin-like protein</fullName>
    </recommendedName>
</protein>
<feature type="compositionally biased region" description="Low complexity" evidence="4">
    <location>
        <begin position="865"/>
        <end position="878"/>
    </location>
</feature>
<dbReference type="PROSITE" id="PS51444">
    <property type="entry name" value="FH2"/>
    <property type="match status" value="1"/>
</dbReference>
<comment type="similarity">
    <text evidence="1">Belongs to the formin-like family. Class-II subfamily.</text>
</comment>
<dbReference type="GO" id="GO:0004721">
    <property type="term" value="F:phosphoprotein phosphatase activity"/>
    <property type="evidence" value="ECO:0007669"/>
    <property type="project" value="UniProtKB-KW"/>
</dbReference>
<accession>A0A2I0AAD5</accession>
<dbReference type="Gene3D" id="3.90.190.10">
    <property type="entry name" value="Protein tyrosine phosphatase superfamily"/>
    <property type="match status" value="1"/>
</dbReference>
<dbReference type="SUPFAM" id="SSF52799">
    <property type="entry name" value="(Phosphotyrosine protein) phosphatases II"/>
    <property type="match status" value="1"/>
</dbReference>
<name>A0A2I0AAD5_9ASPA</name>
<evidence type="ECO:0000256" key="3">
    <source>
        <dbReference type="RuleBase" id="RU361260"/>
    </source>
</evidence>
<dbReference type="InterPro" id="IPR029021">
    <property type="entry name" value="Prot-tyrosine_phosphatase-like"/>
</dbReference>
<dbReference type="InterPro" id="IPR014020">
    <property type="entry name" value="Tensin_C2-dom"/>
</dbReference>
<feature type="compositionally biased region" description="Pro residues" evidence="4">
    <location>
        <begin position="1381"/>
        <end position="1392"/>
    </location>
</feature>
<dbReference type="Proteomes" id="UP000236161">
    <property type="component" value="Unassembled WGS sequence"/>
</dbReference>
<feature type="region of interest" description="Disordered" evidence="4">
    <location>
        <begin position="949"/>
        <end position="1018"/>
    </location>
</feature>
<evidence type="ECO:0000256" key="1">
    <source>
        <dbReference type="ARBA" id="ARBA00006468"/>
    </source>
</evidence>
<dbReference type="Gene3D" id="2.60.40.1110">
    <property type="match status" value="1"/>
</dbReference>
<feature type="compositionally biased region" description="Pro residues" evidence="4">
    <location>
        <begin position="1105"/>
        <end position="1116"/>
    </location>
</feature>
<feature type="domain" description="C2 tensin-type" evidence="5">
    <location>
        <begin position="201"/>
        <end position="340"/>
    </location>
</feature>
<dbReference type="SUPFAM" id="SSF49562">
    <property type="entry name" value="C2 domain (Calcium/lipid-binding domain, CaLB)"/>
    <property type="match status" value="1"/>
</dbReference>
<keyword evidence="2" id="KW-0378">Hydrolase</keyword>
<dbReference type="InterPro" id="IPR035892">
    <property type="entry name" value="C2_domain_sf"/>
</dbReference>
<feature type="compositionally biased region" description="Pro residues" evidence="4">
    <location>
        <begin position="1399"/>
        <end position="1433"/>
    </location>
</feature>
<dbReference type="OrthoDB" id="1668162at2759"/>
<feature type="compositionally biased region" description="Pro residues" evidence="4">
    <location>
        <begin position="1139"/>
        <end position="1150"/>
    </location>
</feature>
<evidence type="ECO:0000259" key="6">
    <source>
        <dbReference type="PROSITE" id="PS51444"/>
    </source>
</evidence>
<dbReference type="Gene3D" id="1.20.58.2220">
    <property type="entry name" value="Formin, FH2 domain"/>
    <property type="match status" value="1"/>
</dbReference>
<feature type="compositionally biased region" description="Pro residues" evidence="4">
    <location>
        <begin position="1041"/>
        <end position="1050"/>
    </location>
</feature>
<keyword evidence="2" id="KW-0904">Protein phosphatase</keyword>
<dbReference type="InterPro" id="IPR042201">
    <property type="entry name" value="FH2_Formin_sf"/>
</dbReference>
<feature type="compositionally biased region" description="Pro residues" evidence="4">
    <location>
        <begin position="1340"/>
        <end position="1361"/>
    </location>
</feature>
<feature type="compositionally biased region" description="Pro residues" evidence="4">
    <location>
        <begin position="1000"/>
        <end position="1012"/>
    </location>
</feature>
<proteinExistence type="inferred from homology"/>
<dbReference type="SMART" id="SM00498">
    <property type="entry name" value="FH2"/>
    <property type="match status" value="1"/>
</dbReference>
<keyword evidence="8" id="KW-1185">Reference proteome</keyword>
<feature type="compositionally biased region" description="Polar residues" evidence="4">
    <location>
        <begin position="895"/>
        <end position="911"/>
    </location>
</feature>
<dbReference type="SMART" id="SM01326">
    <property type="entry name" value="PTEN_C2"/>
    <property type="match status" value="1"/>
</dbReference>
<feature type="region of interest" description="Disordered" evidence="4">
    <location>
        <begin position="894"/>
        <end position="934"/>
    </location>
</feature>
<dbReference type="SUPFAM" id="SSF101447">
    <property type="entry name" value="Formin homology 2 domain (FH2 domain)"/>
    <property type="match status" value="1"/>
</dbReference>
<feature type="region of interest" description="Disordered" evidence="4">
    <location>
        <begin position="1034"/>
        <end position="1160"/>
    </location>
</feature>
<evidence type="ECO:0000259" key="5">
    <source>
        <dbReference type="PROSITE" id="PS51182"/>
    </source>
</evidence>
<dbReference type="STRING" id="1088818.A0A2I0AAD5"/>